<evidence type="ECO:0000256" key="6">
    <source>
        <dbReference type="ARBA" id="ARBA00023069"/>
    </source>
</evidence>
<keyword evidence="5" id="KW-0282">Flagellum</keyword>
<dbReference type="PANTHER" id="PTHR46613:SF1">
    <property type="entry name" value="RADIAL SPOKE HEAD 10 HOMOLOG B-RELATED"/>
    <property type="match status" value="1"/>
</dbReference>
<dbReference type="OrthoDB" id="294378at2759"/>
<dbReference type="Pfam" id="PF02493">
    <property type="entry name" value="MORN"/>
    <property type="match status" value="9"/>
</dbReference>
<dbReference type="SMART" id="SM00698">
    <property type="entry name" value="MORN"/>
    <property type="match status" value="9"/>
</dbReference>
<evidence type="ECO:0000313" key="11">
    <source>
        <dbReference type="Proteomes" id="UP000693981"/>
    </source>
</evidence>
<keyword evidence="3" id="KW-0963">Cytoplasm</keyword>
<dbReference type="AlphaFoldDB" id="A0A8T1X1M1"/>
<reference evidence="10" key="1">
    <citation type="submission" date="2021-02" db="EMBL/GenBank/DDBJ databases">
        <authorList>
            <person name="Palmer J.M."/>
        </authorList>
    </citation>
    <scope>NUCLEOTIDE SEQUENCE</scope>
    <source>
        <strain evidence="10">SCRP23</strain>
    </source>
</reference>
<dbReference type="PANTHER" id="PTHR46613">
    <property type="entry name" value="RADIAL SPOKE HEAD 10 HOMOLOG B-RELATED"/>
    <property type="match status" value="1"/>
</dbReference>
<name>A0A8T1X1M1_9STRA</name>
<feature type="region of interest" description="Disordered" evidence="9">
    <location>
        <begin position="402"/>
        <end position="421"/>
    </location>
</feature>
<dbReference type="GO" id="GO:0005930">
    <property type="term" value="C:axoneme"/>
    <property type="evidence" value="ECO:0007669"/>
    <property type="project" value="UniProtKB-SubCell"/>
</dbReference>
<dbReference type="InterPro" id="IPR003409">
    <property type="entry name" value="MORN"/>
</dbReference>
<feature type="region of interest" description="Disordered" evidence="9">
    <location>
        <begin position="671"/>
        <end position="694"/>
    </location>
</feature>
<comment type="caution">
    <text evidence="10">The sequence shown here is derived from an EMBL/GenBank/DDBJ whole genome shotgun (WGS) entry which is preliminary data.</text>
</comment>
<feature type="compositionally biased region" description="Polar residues" evidence="9">
    <location>
        <begin position="679"/>
        <end position="692"/>
    </location>
</feature>
<accession>A0A8T1X1M1</accession>
<evidence type="ECO:0000256" key="1">
    <source>
        <dbReference type="ARBA" id="ARBA00004230"/>
    </source>
</evidence>
<evidence type="ECO:0000256" key="5">
    <source>
        <dbReference type="ARBA" id="ARBA00022846"/>
    </source>
</evidence>
<evidence type="ECO:0000256" key="4">
    <source>
        <dbReference type="ARBA" id="ARBA00022737"/>
    </source>
</evidence>
<evidence type="ECO:0000256" key="8">
    <source>
        <dbReference type="ARBA" id="ARBA00023273"/>
    </source>
</evidence>
<sequence length="834" mass="92906">MEDVESTLSSSWSSSPPLDPRVLSNVVRSYEGETLQVPECDAPVYHGKGRLEFNTGFTYTGDFIRGRMHGTGRIEWQNSGVTYEGDFTHNEITGQGAYWWPNGSSYVGDVKCGKRHGRGVFVTGDRGIVVDQKAKDNAGGVDSPTQPMLFAFQEANCMDRDFDAEGDNELDDACSKGEDRSDTTGLLVAQSNARYDGEWKNGLPHGYGELVFDAARNIRYEGQFVEGKRAGRGHMHYADGSVYAGDWRDDVKCGQGVMTWMTVDESENVTPIERYDGEWENDCQQGFGRHVWLVSLNSIATPVSPSKISSPSGSPHDKNWYEGEFRDGLRHGNGIFYYANGARFEGEWKTNVKEGYGLFFYEDGRVFVGLFRQDRGVEGCYATAATSAGMAAFPPAALPPLTSSQTESIAPSSAPPMAASSSSSSSAGIMLFINDLLPVADNAKREKARKTVEHAALRINTELRALYRGCIRESRRSSISAAANGEDPGTLLESFECRRLLSQCGFYFSSGQLESYMQDVRKAQRSAALACASSMNIAEYFVEDLALENRLRNPVDPIRLEVVPWDQVVLYREFVELLVRIAHSWVMTAEAEGDIELAGSSDSTGFLADIFSYLYEQMMRERQEAHGQTPSWIALLRTQLMGKKLHRVFSKHHDKLHALYNTCKAPSVQRRCEDAEEPAQNNDETDTPTANGNKHDEMVSIRSMLVMLRNQVAPEMPVFTADFHVRDALAALNRAFTPSRPPLKSELFRNNVDDDSGLDLDAEPDAFFIGTTLMFSEFLDAIAAVLFMKQHMALEISNRPETQPPQELPLHVLVDQFVQSVKVELQSRHLTNRF</sequence>
<keyword evidence="7" id="KW-0206">Cytoskeleton</keyword>
<keyword evidence="4" id="KW-0677">Repeat</keyword>
<dbReference type="Proteomes" id="UP000693981">
    <property type="component" value="Unassembled WGS sequence"/>
</dbReference>
<keyword evidence="6" id="KW-0969">Cilium</keyword>
<proteinExistence type="predicted"/>
<keyword evidence="8" id="KW-0966">Cell projection</keyword>
<evidence type="ECO:0000256" key="7">
    <source>
        <dbReference type="ARBA" id="ARBA00023212"/>
    </source>
</evidence>
<evidence type="ECO:0000313" key="10">
    <source>
        <dbReference type="EMBL" id="KAG7399606.1"/>
    </source>
</evidence>
<dbReference type="GO" id="GO:0031514">
    <property type="term" value="C:motile cilium"/>
    <property type="evidence" value="ECO:0007669"/>
    <property type="project" value="UniProtKB-SubCell"/>
</dbReference>
<protein>
    <submittedName>
        <fullName evidence="10">Uncharacterized protein</fullName>
    </submittedName>
</protein>
<evidence type="ECO:0000256" key="2">
    <source>
        <dbReference type="ARBA" id="ARBA00004430"/>
    </source>
</evidence>
<gene>
    <name evidence="10" type="ORF">PHYBOEH_008394</name>
</gene>
<comment type="subcellular location">
    <subcellularLocation>
        <location evidence="1">Cell projection</location>
        <location evidence="1">Cilium</location>
        <location evidence="1">Flagellum</location>
    </subcellularLocation>
    <subcellularLocation>
        <location evidence="2">Cytoplasm</location>
        <location evidence="2">Cytoskeleton</location>
        <location evidence="2">Cilium axoneme</location>
    </subcellularLocation>
</comment>
<keyword evidence="11" id="KW-1185">Reference proteome</keyword>
<evidence type="ECO:0000256" key="3">
    <source>
        <dbReference type="ARBA" id="ARBA00022490"/>
    </source>
</evidence>
<organism evidence="10 11">
    <name type="scientific">Phytophthora boehmeriae</name>
    <dbReference type="NCBI Taxonomy" id="109152"/>
    <lineage>
        <taxon>Eukaryota</taxon>
        <taxon>Sar</taxon>
        <taxon>Stramenopiles</taxon>
        <taxon>Oomycota</taxon>
        <taxon>Peronosporomycetes</taxon>
        <taxon>Peronosporales</taxon>
        <taxon>Peronosporaceae</taxon>
        <taxon>Phytophthora</taxon>
    </lineage>
</organism>
<dbReference type="EMBL" id="JAGDFL010000049">
    <property type="protein sequence ID" value="KAG7399606.1"/>
    <property type="molecule type" value="Genomic_DNA"/>
</dbReference>
<evidence type="ECO:0000256" key="9">
    <source>
        <dbReference type="SAM" id="MobiDB-lite"/>
    </source>
</evidence>